<keyword evidence="6" id="KW-0863">Zinc-finger</keyword>
<evidence type="ECO:0000256" key="5">
    <source>
        <dbReference type="ARBA" id="ARBA00022737"/>
    </source>
</evidence>
<accession>A0ABR1WP10</accession>
<feature type="region of interest" description="Disordered" evidence="10">
    <location>
        <begin position="205"/>
        <end position="225"/>
    </location>
</feature>
<sequence>MLLVPPKQDDQDIPTSAITGTPNRANQRWKGKGKEITRKPVPQTIVAEDDAEESGDPVDWTQYEPPEGLMTASDVETDLILNLLKDSIANVKRRIADEAVRKIELDAFSFDEEEEEAKGKVAKTEQTEEPAPEVAQQEPGTDYLITDATTTAPEPTHGQAGPGSVDFAGTKLTIDQHGLLRPAPIPPKSIRRRLLGLLRRLNKSEKAESSSAATSSTREMKSASSLELDERLNALLTGRRDSRGVRTGSTLGNSTGSGSSIHREQAECVSCLDDFDLKEMVRAPCHNYCQECFTRLITSACEHEQHWPPKCCLNTIPEPTILTLKDKDLKKRYRSRADEWNIPVSERVYCHRPDCSAWLRPDRIDRALNVARCDAGHSTCTLCRGERHELTNGRGACPQDRDIQRTEELAEEAGWKRCVGCHAYVEHSDACQHMTCRCGAQFCYVCGGRWRTCGCTMEQLLAVKTAARQRQEQRALRQAQEDSEAAEAIRLVAEFEQEQARKAELLLRERERREAENRRRELEQRIKREEDRRVAVVTKFAKLRETLEELHALQHVAVVQELDRRATVLAHEAQVAQVSLSEMNDATRERLRADAAAKLANRRKELDHELAMRIEEERRVEEQYLAQLQAHYQWVDPKSNKLAKGKEKETDNKYSDDPPKRAAVADLQIERLMKVFRRRNDEGFAVWRKWKDGDWETYHFRVTEKRDIMIESLDVTETRLNESKERERAAFKEERRAHLRWVDVVVEERQNMLTEMEAGGERQRRRGYRRVDCRAGGFGGDCKCVYGGLVPFSPKFLFWLCWA</sequence>
<feature type="domain" description="RING-type" evidence="11">
    <location>
        <begin position="264"/>
        <end position="459"/>
    </location>
</feature>
<evidence type="ECO:0000256" key="1">
    <source>
        <dbReference type="ARBA" id="ARBA00001798"/>
    </source>
</evidence>
<gene>
    <name evidence="12" type="ORF">PG996_002529</name>
</gene>
<dbReference type="InterPro" id="IPR031127">
    <property type="entry name" value="E3_UB_ligase_RBR"/>
</dbReference>
<dbReference type="Proteomes" id="UP001446871">
    <property type="component" value="Unassembled WGS sequence"/>
</dbReference>
<feature type="coiled-coil region" evidence="9">
    <location>
        <begin position="469"/>
        <end position="539"/>
    </location>
</feature>
<dbReference type="CDD" id="cd22584">
    <property type="entry name" value="Rcat_RBR_unk"/>
    <property type="match status" value="1"/>
</dbReference>
<evidence type="ECO:0000256" key="6">
    <source>
        <dbReference type="ARBA" id="ARBA00022771"/>
    </source>
</evidence>
<dbReference type="InterPro" id="IPR044066">
    <property type="entry name" value="TRIAD_supradom"/>
</dbReference>
<keyword evidence="3" id="KW-0808">Transferase</keyword>
<proteinExistence type="predicted"/>
<dbReference type="CDD" id="cd20335">
    <property type="entry name" value="BRcat_RBR"/>
    <property type="match status" value="1"/>
</dbReference>
<reference evidence="12 13" key="1">
    <citation type="submission" date="2023-01" db="EMBL/GenBank/DDBJ databases">
        <title>Analysis of 21 Apiospora genomes using comparative genomics revels a genus with tremendous synthesis potential of carbohydrate active enzymes and secondary metabolites.</title>
        <authorList>
            <person name="Sorensen T."/>
        </authorList>
    </citation>
    <scope>NUCLEOTIDE SEQUENCE [LARGE SCALE GENOMIC DNA]</scope>
    <source>
        <strain evidence="12 13">CBS 83171</strain>
    </source>
</reference>
<keyword evidence="8" id="KW-0862">Zinc</keyword>
<keyword evidence="9" id="KW-0175">Coiled coil</keyword>
<evidence type="ECO:0000256" key="10">
    <source>
        <dbReference type="SAM" id="MobiDB-lite"/>
    </source>
</evidence>
<evidence type="ECO:0000256" key="3">
    <source>
        <dbReference type="ARBA" id="ARBA00022679"/>
    </source>
</evidence>
<dbReference type="EC" id="2.3.2.31" evidence="2"/>
<comment type="caution">
    <text evidence="12">The sequence shown here is derived from an EMBL/GenBank/DDBJ whole genome shotgun (WGS) entry which is preliminary data.</text>
</comment>
<feature type="compositionally biased region" description="Acidic residues" evidence="10">
    <location>
        <begin position="47"/>
        <end position="56"/>
    </location>
</feature>
<feature type="compositionally biased region" description="Polar residues" evidence="10">
    <location>
        <begin position="13"/>
        <end position="26"/>
    </location>
</feature>
<evidence type="ECO:0000313" key="13">
    <source>
        <dbReference type="Proteomes" id="UP001446871"/>
    </source>
</evidence>
<evidence type="ECO:0000256" key="7">
    <source>
        <dbReference type="ARBA" id="ARBA00022786"/>
    </source>
</evidence>
<protein>
    <recommendedName>
        <fullName evidence="2">RBR-type E3 ubiquitin transferase</fullName>
        <ecNumber evidence="2">2.3.2.31</ecNumber>
    </recommendedName>
</protein>
<feature type="compositionally biased region" description="Basic and acidic residues" evidence="10">
    <location>
        <begin position="644"/>
        <end position="659"/>
    </location>
</feature>
<dbReference type="Pfam" id="PF01485">
    <property type="entry name" value="IBR"/>
    <property type="match status" value="2"/>
</dbReference>
<feature type="region of interest" description="Disordered" evidence="10">
    <location>
        <begin position="1"/>
        <end position="66"/>
    </location>
</feature>
<dbReference type="InterPro" id="IPR002867">
    <property type="entry name" value="IBR_dom"/>
</dbReference>
<keyword evidence="5" id="KW-0677">Repeat</keyword>
<dbReference type="PROSITE" id="PS51873">
    <property type="entry name" value="TRIAD"/>
    <property type="match status" value="1"/>
</dbReference>
<comment type="catalytic activity">
    <reaction evidence="1">
        <text>[E2 ubiquitin-conjugating enzyme]-S-ubiquitinyl-L-cysteine + [acceptor protein]-L-lysine = [E2 ubiquitin-conjugating enzyme]-L-cysteine + [acceptor protein]-N(6)-ubiquitinyl-L-lysine.</text>
        <dbReference type="EC" id="2.3.2.31"/>
    </reaction>
</comment>
<dbReference type="PANTHER" id="PTHR11685">
    <property type="entry name" value="RBR FAMILY RING FINGER AND IBR DOMAIN-CONTAINING"/>
    <property type="match status" value="1"/>
</dbReference>
<keyword evidence="13" id="KW-1185">Reference proteome</keyword>
<keyword evidence="7" id="KW-0833">Ubl conjugation pathway</keyword>
<feature type="compositionally biased region" description="Basic and acidic residues" evidence="10">
    <location>
        <begin position="117"/>
        <end position="126"/>
    </location>
</feature>
<feature type="region of interest" description="Disordered" evidence="10">
    <location>
        <begin position="640"/>
        <end position="659"/>
    </location>
</feature>
<evidence type="ECO:0000313" key="12">
    <source>
        <dbReference type="EMBL" id="KAK8083748.1"/>
    </source>
</evidence>
<dbReference type="Gene3D" id="1.20.120.1750">
    <property type="match status" value="1"/>
</dbReference>
<evidence type="ECO:0000256" key="4">
    <source>
        <dbReference type="ARBA" id="ARBA00022723"/>
    </source>
</evidence>
<organism evidence="12 13">
    <name type="scientific">Apiospora saccharicola</name>
    <dbReference type="NCBI Taxonomy" id="335842"/>
    <lineage>
        <taxon>Eukaryota</taxon>
        <taxon>Fungi</taxon>
        <taxon>Dikarya</taxon>
        <taxon>Ascomycota</taxon>
        <taxon>Pezizomycotina</taxon>
        <taxon>Sordariomycetes</taxon>
        <taxon>Xylariomycetidae</taxon>
        <taxon>Amphisphaeriales</taxon>
        <taxon>Apiosporaceae</taxon>
        <taxon>Apiospora</taxon>
    </lineage>
</organism>
<dbReference type="EMBL" id="JAQQWM010000001">
    <property type="protein sequence ID" value="KAK8083748.1"/>
    <property type="molecule type" value="Genomic_DNA"/>
</dbReference>
<evidence type="ECO:0000256" key="2">
    <source>
        <dbReference type="ARBA" id="ARBA00012251"/>
    </source>
</evidence>
<feature type="region of interest" description="Disordered" evidence="10">
    <location>
        <begin position="112"/>
        <end position="139"/>
    </location>
</feature>
<keyword evidence="4" id="KW-0479">Metal-binding</keyword>
<evidence type="ECO:0000256" key="8">
    <source>
        <dbReference type="ARBA" id="ARBA00022833"/>
    </source>
</evidence>
<name>A0ABR1WP10_9PEZI</name>
<dbReference type="SUPFAM" id="SSF57850">
    <property type="entry name" value="RING/U-box"/>
    <property type="match status" value="1"/>
</dbReference>
<evidence type="ECO:0000259" key="11">
    <source>
        <dbReference type="PROSITE" id="PS51873"/>
    </source>
</evidence>
<evidence type="ECO:0000256" key="9">
    <source>
        <dbReference type="SAM" id="Coils"/>
    </source>
</evidence>